<evidence type="ECO:0000313" key="3">
    <source>
        <dbReference type="Proteomes" id="UP001151760"/>
    </source>
</evidence>
<evidence type="ECO:0000313" key="2">
    <source>
        <dbReference type="EMBL" id="GJT05465.1"/>
    </source>
</evidence>
<reference evidence="2" key="2">
    <citation type="submission" date="2022-01" db="EMBL/GenBank/DDBJ databases">
        <authorList>
            <person name="Yamashiro T."/>
            <person name="Shiraishi A."/>
            <person name="Satake H."/>
            <person name="Nakayama K."/>
        </authorList>
    </citation>
    <scope>NUCLEOTIDE SEQUENCE</scope>
</reference>
<evidence type="ECO:0008006" key="4">
    <source>
        <dbReference type="Google" id="ProtNLM"/>
    </source>
</evidence>
<dbReference type="EMBL" id="BQNB010012588">
    <property type="protein sequence ID" value="GJT05465.1"/>
    <property type="molecule type" value="Genomic_DNA"/>
</dbReference>
<comment type="caution">
    <text evidence="2">The sequence shown here is derived from an EMBL/GenBank/DDBJ whole genome shotgun (WGS) entry which is preliminary data.</text>
</comment>
<gene>
    <name evidence="2" type="ORF">Tco_0839927</name>
</gene>
<proteinExistence type="predicted"/>
<name>A0ABQ5AS08_9ASTR</name>
<sequence>MINTDSIYDHSCTGCDFLKMEITKDFFLLLMKKLSILQMEKSDVLFRPKLPVIAERLLEKDIGGLKQMFKMIDADNNGTIKVIRPQKSVDLSTVRRSSRVTDKPPQASGRPRPASAEDDQDAKEAFTIMRNWLHNRQQICKTVYPTCAVSPQSVGKL</sequence>
<evidence type="ECO:0000256" key="1">
    <source>
        <dbReference type="SAM" id="MobiDB-lite"/>
    </source>
</evidence>
<dbReference type="Gene3D" id="1.10.238.10">
    <property type="entry name" value="EF-hand"/>
    <property type="match status" value="2"/>
</dbReference>
<accession>A0ABQ5AS08</accession>
<dbReference type="Proteomes" id="UP001151760">
    <property type="component" value="Unassembled WGS sequence"/>
</dbReference>
<organism evidence="2 3">
    <name type="scientific">Tanacetum coccineum</name>
    <dbReference type="NCBI Taxonomy" id="301880"/>
    <lineage>
        <taxon>Eukaryota</taxon>
        <taxon>Viridiplantae</taxon>
        <taxon>Streptophyta</taxon>
        <taxon>Embryophyta</taxon>
        <taxon>Tracheophyta</taxon>
        <taxon>Spermatophyta</taxon>
        <taxon>Magnoliopsida</taxon>
        <taxon>eudicotyledons</taxon>
        <taxon>Gunneridae</taxon>
        <taxon>Pentapetalae</taxon>
        <taxon>asterids</taxon>
        <taxon>campanulids</taxon>
        <taxon>Asterales</taxon>
        <taxon>Asteraceae</taxon>
        <taxon>Asteroideae</taxon>
        <taxon>Anthemideae</taxon>
        <taxon>Anthemidinae</taxon>
        <taxon>Tanacetum</taxon>
    </lineage>
</organism>
<reference evidence="2" key="1">
    <citation type="journal article" date="2022" name="Int. J. Mol. Sci.">
        <title>Draft Genome of Tanacetum Coccineum: Genomic Comparison of Closely Related Tanacetum-Family Plants.</title>
        <authorList>
            <person name="Yamashiro T."/>
            <person name="Shiraishi A."/>
            <person name="Nakayama K."/>
            <person name="Satake H."/>
        </authorList>
    </citation>
    <scope>NUCLEOTIDE SEQUENCE</scope>
</reference>
<feature type="region of interest" description="Disordered" evidence="1">
    <location>
        <begin position="91"/>
        <end position="120"/>
    </location>
</feature>
<keyword evidence="3" id="KW-1185">Reference proteome</keyword>
<protein>
    <recommendedName>
        <fullName evidence="4">EF-hand domain-containing protein</fullName>
    </recommendedName>
</protein>